<reference evidence="1" key="1">
    <citation type="submission" date="2020-05" db="EMBL/GenBank/DDBJ databases">
        <title>WGS assembly of Panicum virgatum.</title>
        <authorList>
            <person name="Lovell J.T."/>
            <person name="Jenkins J."/>
            <person name="Shu S."/>
            <person name="Juenger T.E."/>
            <person name="Schmutz J."/>
        </authorList>
    </citation>
    <scope>NUCLEOTIDE SEQUENCE</scope>
    <source>
        <strain evidence="1">AP13</strain>
    </source>
</reference>
<dbReference type="Proteomes" id="UP000823388">
    <property type="component" value="Chromosome 8K"/>
</dbReference>
<sequence length="153" mass="15854">MVVPLSPPVREGRRSATAGAGVRGTALLPCPPTVPGLIRCFLPHLLLAAPAYSRPSCNPATSLPVIVLICFSGMPAVNGCRCAHGATLIGSPGHECMYKTSYTVSAEVMPTSALLDPTVALLFAGLVPPCQAVEQRSSTFKCTHHGCSSQGVR</sequence>
<organism evidence="1 2">
    <name type="scientific">Panicum virgatum</name>
    <name type="common">Blackwell switchgrass</name>
    <dbReference type="NCBI Taxonomy" id="38727"/>
    <lineage>
        <taxon>Eukaryota</taxon>
        <taxon>Viridiplantae</taxon>
        <taxon>Streptophyta</taxon>
        <taxon>Embryophyta</taxon>
        <taxon>Tracheophyta</taxon>
        <taxon>Spermatophyta</taxon>
        <taxon>Magnoliopsida</taxon>
        <taxon>Liliopsida</taxon>
        <taxon>Poales</taxon>
        <taxon>Poaceae</taxon>
        <taxon>PACMAD clade</taxon>
        <taxon>Panicoideae</taxon>
        <taxon>Panicodae</taxon>
        <taxon>Paniceae</taxon>
        <taxon>Panicinae</taxon>
        <taxon>Panicum</taxon>
        <taxon>Panicum sect. Hiantes</taxon>
    </lineage>
</organism>
<dbReference type="EMBL" id="CM029051">
    <property type="protein sequence ID" value="KAG2563256.1"/>
    <property type="molecule type" value="Genomic_DNA"/>
</dbReference>
<gene>
    <name evidence="1" type="ORF">PVAP13_8KG139002</name>
</gene>
<comment type="caution">
    <text evidence="1">The sequence shown here is derived from an EMBL/GenBank/DDBJ whole genome shotgun (WGS) entry which is preliminary data.</text>
</comment>
<accession>A0A8T0PWE2</accession>
<protein>
    <submittedName>
        <fullName evidence="1">Uncharacterized protein</fullName>
    </submittedName>
</protein>
<keyword evidence="2" id="KW-1185">Reference proteome</keyword>
<evidence type="ECO:0000313" key="1">
    <source>
        <dbReference type="EMBL" id="KAG2563256.1"/>
    </source>
</evidence>
<dbReference type="AlphaFoldDB" id="A0A8T0PWE2"/>
<name>A0A8T0PWE2_PANVG</name>
<proteinExistence type="predicted"/>
<evidence type="ECO:0000313" key="2">
    <source>
        <dbReference type="Proteomes" id="UP000823388"/>
    </source>
</evidence>